<sequence>MSRRTLLGYSGTTAAGAVLGGAAAAQPAQAAEPQAVQAQAQTASADFPAGTLFEGRVGMDTGAETPADLRIKFSVMIEETPPADSVISPQEIADALNELAARKGWPTITFYGTPAPARLN</sequence>
<evidence type="ECO:0000256" key="1">
    <source>
        <dbReference type="SAM" id="SignalP"/>
    </source>
</evidence>
<keyword evidence="1" id="KW-0732">Signal</keyword>
<evidence type="ECO:0000313" key="3">
    <source>
        <dbReference type="Proteomes" id="UP001589710"/>
    </source>
</evidence>
<feature type="signal peptide" evidence="1">
    <location>
        <begin position="1"/>
        <end position="30"/>
    </location>
</feature>
<organism evidence="2 3">
    <name type="scientific">Streptomyces yanii</name>
    <dbReference type="NCBI Taxonomy" id="78510"/>
    <lineage>
        <taxon>Bacteria</taxon>
        <taxon>Bacillati</taxon>
        <taxon>Actinomycetota</taxon>
        <taxon>Actinomycetes</taxon>
        <taxon>Kitasatosporales</taxon>
        <taxon>Streptomycetaceae</taxon>
        <taxon>Streptomyces</taxon>
    </lineage>
</organism>
<name>A0ABV5RC52_9ACTN</name>
<proteinExistence type="predicted"/>
<dbReference type="Proteomes" id="UP001589710">
    <property type="component" value="Unassembled WGS sequence"/>
</dbReference>
<evidence type="ECO:0000313" key="2">
    <source>
        <dbReference type="EMBL" id="MFB9575443.1"/>
    </source>
</evidence>
<accession>A0ABV5RC52</accession>
<feature type="chain" id="PRO_5045887224" evidence="1">
    <location>
        <begin position="31"/>
        <end position="120"/>
    </location>
</feature>
<keyword evidence="3" id="KW-1185">Reference proteome</keyword>
<dbReference type="RefSeq" id="WP_345515939.1">
    <property type="nucleotide sequence ID" value="NZ_BAAAXD010000034.1"/>
</dbReference>
<protein>
    <submittedName>
        <fullName evidence="2">Uncharacterized protein</fullName>
    </submittedName>
</protein>
<reference evidence="2 3" key="1">
    <citation type="submission" date="2024-09" db="EMBL/GenBank/DDBJ databases">
        <authorList>
            <person name="Sun Q."/>
            <person name="Mori K."/>
        </authorList>
    </citation>
    <scope>NUCLEOTIDE SEQUENCE [LARGE SCALE GENOMIC DNA]</scope>
    <source>
        <strain evidence="2 3">JCM 3331</strain>
    </source>
</reference>
<comment type="caution">
    <text evidence="2">The sequence shown here is derived from an EMBL/GenBank/DDBJ whole genome shotgun (WGS) entry which is preliminary data.</text>
</comment>
<dbReference type="InterPro" id="IPR006311">
    <property type="entry name" value="TAT_signal"/>
</dbReference>
<dbReference type="EMBL" id="JBHMCG010000102">
    <property type="protein sequence ID" value="MFB9575443.1"/>
    <property type="molecule type" value="Genomic_DNA"/>
</dbReference>
<gene>
    <name evidence="2" type="ORF">ACFFTL_24900</name>
</gene>
<dbReference type="PROSITE" id="PS51318">
    <property type="entry name" value="TAT"/>
    <property type="match status" value="1"/>
</dbReference>